<accession>A0A645B6T0</accession>
<proteinExistence type="predicted"/>
<organism evidence="1">
    <name type="scientific">bioreactor metagenome</name>
    <dbReference type="NCBI Taxonomy" id="1076179"/>
    <lineage>
        <taxon>unclassified sequences</taxon>
        <taxon>metagenomes</taxon>
        <taxon>ecological metagenomes</taxon>
    </lineage>
</organism>
<comment type="caution">
    <text evidence="1">The sequence shown here is derived from an EMBL/GenBank/DDBJ whole genome shotgun (WGS) entry which is preliminary data.</text>
</comment>
<dbReference type="AlphaFoldDB" id="A0A645B6T0"/>
<sequence>MAADCGGQVRAQHRVQILVGFLFGEAGHANTLQRGLVQHEIHVHVQRPAGGKQQQLTSSQPTDHLAQKILTGRIHPLQILKHQQDFPLRRRQGQKQRHRVRHQRAAAVLLELAGLPLLARFIGEHGKHPCDGAPGGGRD</sequence>
<name>A0A645B6T0_9ZZZZ</name>
<dbReference type="EMBL" id="VSSQ01018156">
    <property type="protein sequence ID" value="MPM61112.1"/>
    <property type="molecule type" value="Genomic_DNA"/>
</dbReference>
<reference evidence="1" key="1">
    <citation type="submission" date="2019-08" db="EMBL/GenBank/DDBJ databases">
        <authorList>
            <person name="Kucharzyk K."/>
            <person name="Murdoch R.W."/>
            <person name="Higgins S."/>
            <person name="Loffler F."/>
        </authorList>
    </citation>
    <scope>NUCLEOTIDE SEQUENCE</scope>
</reference>
<gene>
    <name evidence="1" type="ORF">SDC9_107966</name>
</gene>
<protein>
    <submittedName>
        <fullName evidence="1">Uncharacterized protein</fullName>
    </submittedName>
</protein>
<evidence type="ECO:0000313" key="1">
    <source>
        <dbReference type="EMBL" id="MPM61112.1"/>
    </source>
</evidence>